<dbReference type="InterPro" id="IPR039569">
    <property type="entry name" value="FAS1-like_DH_region"/>
</dbReference>
<dbReference type="AlphaFoldDB" id="A0A4R3LZZ7"/>
<comment type="caution">
    <text evidence="2">The sequence shown here is derived from an EMBL/GenBank/DDBJ whole genome shotgun (WGS) entry which is preliminary data.</text>
</comment>
<dbReference type="InterPro" id="IPR029069">
    <property type="entry name" value="HotDog_dom_sf"/>
</dbReference>
<reference evidence="2 3" key="1">
    <citation type="submission" date="2019-03" db="EMBL/GenBank/DDBJ databases">
        <title>Genomic Encyclopedia of Type Strains, Phase IV (KMG-IV): sequencing the most valuable type-strain genomes for metagenomic binning, comparative biology and taxonomic classification.</title>
        <authorList>
            <person name="Goeker M."/>
        </authorList>
    </citation>
    <scope>NUCLEOTIDE SEQUENCE [LARGE SCALE GENOMIC DNA]</scope>
    <source>
        <strain evidence="2 3">DSM 9035</strain>
    </source>
</reference>
<organism evidence="2 3">
    <name type="scientific">Aquabacter spiritensis</name>
    <dbReference type="NCBI Taxonomy" id="933073"/>
    <lineage>
        <taxon>Bacteria</taxon>
        <taxon>Pseudomonadati</taxon>
        <taxon>Pseudomonadota</taxon>
        <taxon>Alphaproteobacteria</taxon>
        <taxon>Hyphomicrobiales</taxon>
        <taxon>Xanthobacteraceae</taxon>
        <taxon>Aquabacter</taxon>
    </lineage>
</organism>
<feature type="domain" description="FAS1-like dehydratase" evidence="1">
    <location>
        <begin position="12"/>
        <end position="142"/>
    </location>
</feature>
<dbReference type="RefSeq" id="WP_132031972.1">
    <property type="nucleotide sequence ID" value="NZ_SMAI01000007.1"/>
</dbReference>
<keyword evidence="3" id="KW-1185">Reference proteome</keyword>
<dbReference type="Pfam" id="PF13452">
    <property type="entry name" value="FAS1_DH_region"/>
    <property type="match status" value="1"/>
</dbReference>
<dbReference type="InterPro" id="IPR052741">
    <property type="entry name" value="Mitochondrial_HTD2"/>
</dbReference>
<evidence type="ECO:0000313" key="2">
    <source>
        <dbReference type="EMBL" id="TCT04377.1"/>
    </source>
</evidence>
<accession>A0A4R3LZZ7</accession>
<dbReference type="PANTHER" id="PTHR28152">
    <property type="entry name" value="HYDROXYACYL-THIOESTER DEHYDRATASE TYPE 2, MITOCHONDRIAL"/>
    <property type="match status" value="1"/>
</dbReference>
<dbReference type="OrthoDB" id="7183822at2"/>
<dbReference type="SUPFAM" id="SSF54637">
    <property type="entry name" value="Thioesterase/thiol ester dehydrase-isomerase"/>
    <property type="match status" value="2"/>
</dbReference>
<dbReference type="PANTHER" id="PTHR28152:SF1">
    <property type="entry name" value="HYDROXYACYL-THIOESTER DEHYDRATASE TYPE 2, MITOCHONDRIAL"/>
    <property type="match status" value="1"/>
</dbReference>
<protein>
    <submittedName>
        <fullName evidence="2">3-methylfumaryl-CoA hydratase</fullName>
    </submittedName>
</protein>
<proteinExistence type="predicted"/>
<evidence type="ECO:0000259" key="1">
    <source>
        <dbReference type="Pfam" id="PF13452"/>
    </source>
</evidence>
<sequence length="279" mass="30236">MPALDLDHLRQWIGRTETADDLITPRAVREMRVILDREPGDPADGEAATLTAHWCLAPPAVRPAGLGPDGHPARGGFLPPVPLPRRMWAGGLLTFHDPLRVGDRVRRTSRIADVAVKAGRTGKLCFVTVEHDYATARGSALTERQDLVYRSVEAAPGGAGRAEAPRAPAVQESIATSPVLLFRYSAVTFNGHRIHYDRSYCVAEEGYPGLVVHGPLQATLLCELAGRLLGRAPVRFAFRSVRPVFDGAPMTLNAVPAGDGFELWTADRDARPCMLAEAR</sequence>
<dbReference type="EMBL" id="SMAI01000007">
    <property type="protein sequence ID" value="TCT04377.1"/>
    <property type="molecule type" value="Genomic_DNA"/>
</dbReference>
<dbReference type="Proteomes" id="UP000294664">
    <property type="component" value="Unassembled WGS sequence"/>
</dbReference>
<gene>
    <name evidence="2" type="ORF">EDC64_107195</name>
</gene>
<name>A0A4R3LZZ7_9HYPH</name>
<dbReference type="Gene3D" id="3.10.129.10">
    <property type="entry name" value="Hotdog Thioesterase"/>
    <property type="match status" value="2"/>
</dbReference>
<dbReference type="GO" id="GO:0019171">
    <property type="term" value="F:(3R)-hydroxyacyl-[acyl-carrier-protein] dehydratase activity"/>
    <property type="evidence" value="ECO:0007669"/>
    <property type="project" value="TreeGrafter"/>
</dbReference>
<evidence type="ECO:0000313" key="3">
    <source>
        <dbReference type="Proteomes" id="UP000294664"/>
    </source>
</evidence>